<protein>
    <submittedName>
        <fullName evidence="3">CpaE family protein</fullName>
    </submittedName>
</protein>
<dbReference type="PANTHER" id="PTHR43384">
    <property type="entry name" value="SEPTUM SITE-DETERMINING PROTEIN MIND HOMOLOG, CHLOROPLASTIC-RELATED"/>
    <property type="match status" value="1"/>
</dbReference>
<dbReference type="RefSeq" id="WP_377732853.1">
    <property type="nucleotide sequence ID" value="NZ_JBHSRI010000003.1"/>
</dbReference>
<comment type="caution">
    <text evidence="3">The sequence shown here is derived from an EMBL/GenBank/DDBJ whole genome shotgun (WGS) entry which is preliminary data.</text>
</comment>
<dbReference type="EMBL" id="JBHSRI010000003">
    <property type="protein sequence ID" value="MFC6038755.1"/>
    <property type="molecule type" value="Genomic_DNA"/>
</dbReference>
<name>A0ABW1L447_9BACL</name>
<organism evidence="3 4">
    <name type="scientific">Paenisporosarcina macmurdoensis</name>
    <dbReference type="NCBI Taxonomy" id="212659"/>
    <lineage>
        <taxon>Bacteria</taxon>
        <taxon>Bacillati</taxon>
        <taxon>Bacillota</taxon>
        <taxon>Bacilli</taxon>
        <taxon>Bacillales</taxon>
        <taxon>Caryophanaceae</taxon>
        <taxon>Paenisporosarcina</taxon>
    </lineage>
</organism>
<dbReference type="Gene3D" id="3.40.50.300">
    <property type="entry name" value="P-loop containing nucleotide triphosphate hydrolases"/>
    <property type="match status" value="1"/>
</dbReference>
<evidence type="ECO:0000259" key="2">
    <source>
        <dbReference type="Pfam" id="PF13614"/>
    </source>
</evidence>
<sequence>MVKIFSVSENYDWISKIDVIVNPENMVNWVANESRLYKQLQSVKQCIVLLPNSESYEIYSLCSKISKEFPLVTILLVFNVEVEFDMKRALRAGADDVIFLSTSLNKIKEDINLAIENSGNKLFQQLLKPKKNGRVISVCSTKGGIGKTTIAVNLAASYGKKSITVAVMDLNLQFGDIAMFLDLKPELTIYDWVKEDKEGKQIENYLTDFRDGISVLAAPQRPEFAEVITGDDVRKALTNLKQLFDVVIIDASSYMNEIGLVALENSDDILLLTYLDLPTLKNSKLLLDTLVSLRLEERVKIVLNRQTKVLGITTSTIEKVIGKRIFAALPVMEKAMLLAVNEGKPLSYSHPKSQVSKRILQMAETLYSPQSQPTNEIHDDEQLDPVGGLI</sequence>
<evidence type="ECO:0000313" key="3">
    <source>
        <dbReference type="EMBL" id="MFC6038755.1"/>
    </source>
</evidence>
<feature type="region of interest" description="Disordered" evidence="1">
    <location>
        <begin position="368"/>
        <end position="390"/>
    </location>
</feature>
<dbReference type="Proteomes" id="UP001596170">
    <property type="component" value="Unassembled WGS sequence"/>
</dbReference>
<reference evidence="4" key="1">
    <citation type="journal article" date="2019" name="Int. J. Syst. Evol. Microbiol.">
        <title>The Global Catalogue of Microorganisms (GCM) 10K type strain sequencing project: providing services to taxonomists for standard genome sequencing and annotation.</title>
        <authorList>
            <consortium name="The Broad Institute Genomics Platform"/>
            <consortium name="The Broad Institute Genome Sequencing Center for Infectious Disease"/>
            <person name="Wu L."/>
            <person name="Ma J."/>
        </authorList>
    </citation>
    <scope>NUCLEOTIDE SEQUENCE [LARGE SCALE GENOMIC DNA]</scope>
    <source>
        <strain evidence="4">CCUG 54527</strain>
    </source>
</reference>
<feature type="domain" description="AAA" evidence="2">
    <location>
        <begin position="134"/>
        <end position="292"/>
    </location>
</feature>
<dbReference type="Pfam" id="PF13614">
    <property type="entry name" value="AAA_31"/>
    <property type="match status" value="1"/>
</dbReference>
<keyword evidence="4" id="KW-1185">Reference proteome</keyword>
<dbReference type="InterPro" id="IPR025669">
    <property type="entry name" value="AAA_dom"/>
</dbReference>
<evidence type="ECO:0000256" key="1">
    <source>
        <dbReference type="SAM" id="MobiDB-lite"/>
    </source>
</evidence>
<dbReference type="SUPFAM" id="SSF52540">
    <property type="entry name" value="P-loop containing nucleoside triphosphate hydrolases"/>
    <property type="match status" value="1"/>
</dbReference>
<proteinExistence type="predicted"/>
<dbReference type="InterPro" id="IPR050625">
    <property type="entry name" value="ParA/MinD_ATPase"/>
</dbReference>
<accession>A0ABW1L447</accession>
<dbReference type="PANTHER" id="PTHR43384:SF13">
    <property type="entry name" value="SLR0110 PROTEIN"/>
    <property type="match status" value="1"/>
</dbReference>
<gene>
    <name evidence="3" type="ORF">ACFPYN_04710</name>
</gene>
<evidence type="ECO:0000313" key="4">
    <source>
        <dbReference type="Proteomes" id="UP001596170"/>
    </source>
</evidence>
<dbReference type="InterPro" id="IPR027417">
    <property type="entry name" value="P-loop_NTPase"/>
</dbReference>